<evidence type="ECO:0000313" key="5">
    <source>
        <dbReference type="Proteomes" id="UP000295662"/>
    </source>
</evidence>
<name>A0A4R7S6G6_9BACT</name>
<dbReference type="PANTHER" id="PTHR48081">
    <property type="entry name" value="AB HYDROLASE SUPERFAMILY PROTEIN C4A8.06C"/>
    <property type="match status" value="1"/>
</dbReference>
<protein>
    <submittedName>
        <fullName evidence="4">Acetyl esterase/lipase</fullName>
    </submittedName>
</protein>
<dbReference type="InterPro" id="IPR029058">
    <property type="entry name" value="AB_hydrolase_fold"/>
</dbReference>
<evidence type="ECO:0000259" key="3">
    <source>
        <dbReference type="Pfam" id="PF20434"/>
    </source>
</evidence>
<dbReference type="SUPFAM" id="SSF53474">
    <property type="entry name" value="alpha/beta-Hydrolases"/>
    <property type="match status" value="1"/>
</dbReference>
<dbReference type="InterPro" id="IPR050300">
    <property type="entry name" value="GDXG_lipolytic_enzyme"/>
</dbReference>
<organism evidence="4 5">
    <name type="scientific">Prosthecobacter fusiformis</name>
    <dbReference type="NCBI Taxonomy" id="48464"/>
    <lineage>
        <taxon>Bacteria</taxon>
        <taxon>Pseudomonadati</taxon>
        <taxon>Verrucomicrobiota</taxon>
        <taxon>Verrucomicrobiia</taxon>
        <taxon>Verrucomicrobiales</taxon>
        <taxon>Verrucomicrobiaceae</taxon>
        <taxon>Prosthecobacter</taxon>
    </lineage>
</organism>
<accession>A0A4R7S6G6</accession>
<dbReference type="RefSeq" id="WP_133793908.1">
    <property type="nucleotide sequence ID" value="NZ_SOCA01000002.1"/>
</dbReference>
<gene>
    <name evidence="4" type="ORF">EI77_01252</name>
</gene>
<dbReference type="OrthoDB" id="24847at2"/>
<evidence type="ECO:0000313" key="4">
    <source>
        <dbReference type="EMBL" id="TDU72787.1"/>
    </source>
</evidence>
<evidence type="ECO:0000256" key="1">
    <source>
        <dbReference type="ARBA" id="ARBA00022801"/>
    </source>
</evidence>
<dbReference type="Proteomes" id="UP000295662">
    <property type="component" value="Unassembled WGS sequence"/>
</dbReference>
<feature type="signal peptide" evidence="2">
    <location>
        <begin position="1"/>
        <end position="18"/>
    </location>
</feature>
<dbReference type="InterPro" id="IPR049492">
    <property type="entry name" value="BD-FAE-like_dom"/>
</dbReference>
<dbReference type="Pfam" id="PF20434">
    <property type="entry name" value="BD-FAE"/>
    <property type="match status" value="1"/>
</dbReference>
<sequence>MKILTSLLLAASLSSAGAQDPAAPIFRLTRDIPYAEPANPRQMLDVYSPLEGEKRPVVIWIHGGGWQTGDKINIQNKPAAFVEQGFVFVSISHRFVPQVPMENIVRDVAKSVAWVRAHIHEHRGDPDRLFIMGHSSGAQLAALICTDDGYLKAEGVPFPVIKGCVPVDGDTYDIPLQIATAQARRKSLGQPNAKFGHPEKFGSPELQQRFSAVNHVAKGKHIPPFLILHVATHADTTTQAGRLASTLTASGISAQTLAVEDTDHSLINRNLGLPNDTATPVLFEFIHKLEKEE</sequence>
<feature type="chain" id="PRO_5020226793" evidence="2">
    <location>
        <begin position="19"/>
        <end position="293"/>
    </location>
</feature>
<reference evidence="4 5" key="1">
    <citation type="submission" date="2019-03" db="EMBL/GenBank/DDBJ databases">
        <title>Genomic Encyclopedia of Archaeal and Bacterial Type Strains, Phase II (KMG-II): from individual species to whole genera.</title>
        <authorList>
            <person name="Goeker M."/>
        </authorList>
    </citation>
    <scope>NUCLEOTIDE SEQUENCE [LARGE SCALE GENOMIC DNA]</scope>
    <source>
        <strain evidence="4 5">ATCC 25309</strain>
    </source>
</reference>
<dbReference type="Gene3D" id="3.40.50.1820">
    <property type="entry name" value="alpha/beta hydrolase"/>
    <property type="match status" value="1"/>
</dbReference>
<dbReference type="PANTHER" id="PTHR48081:SF33">
    <property type="entry name" value="KYNURENINE FORMAMIDASE"/>
    <property type="match status" value="1"/>
</dbReference>
<feature type="domain" description="BD-FAE-like" evidence="3">
    <location>
        <begin position="44"/>
        <end position="230"/>
    </location>
</feature>
<proteinExistence type="predicted"/>
<dbReference type="EMBL" id="SOCA01000002">
    <property type="protein sequence ID" value="TDU72787.1"/>
    <property type="molecule type" value="Genomic_DNA"/>
</dbReference>
<keyword evidence="2" id="KW-0732">Signal</keyword>
<keyword evidence="1" id="KW-0378">Hydrolase</keyword>
<comment type="caution">
    <text evidence="4">The sequence shown here is derived from an EMBL/GenBank/DDBJ whole genome shotgun (WGS) entry which is preliminary data.</text>
</comment>
<dbReference type="AlphaFoldDB" id="A0A4R7S6G6"/>
<dbReference type="GO" id="GO:0016787">
    <property type="term" value="F:hydrolase activity"/>
    <property type="evidence" value="ECO:0007669"/>
    <property type="project" value="UniProtKB-KW"/>
</dbReference>
<keyword evidence="5" id="KW-1185">Reference proteome</keyword>
<evidence type="ECO:0000256" key="2">
    <source>
        <dbReference type="SAM" id="SignalP"/>
    </source>
</evidence>